<protein>
    <submittedName>
        <fullName evidence="1">Uncharacterized protein</fullName>
    </submittedName>
</protein>
<name>A0A7S1SCP4_ALECA</name>
<organism evidence="1">
    <name type="scientific">Alexandrium catenella</name>
    <name type="common">Red tide dinoflagellate</name>
    <name type="synonym">Gonyaulax catenella</name>
    <dbReference type="NCBI Taxonomy" id="2925"/>
    <lineage>
        <taxon>Eukaryota</taxon>
        <taxon>Sar</taxon>
        <taxon>Alveolata</taxon>
        <taxon>Dinophyceae</taxon>
        <taxon>Gonyaulacales</taxon>
        <taxon>Pyrocystaceae</taxon>
        <taxon>Alexandrium</taxon>
    </lineage>
</organism>
<sequence length="249" mass="28020">MKRKASADDPGGASPAPALARRMDSWREFQNTDPLYALLGEVGEKKIYGPSGALDEERLVDFIQRLMIPGVIKKPKDWIEVWATMKIPIESQVEVIRPIIQVGLESESADTVPDILAELVKGHRVKIKAVEEAIEMLFECGGDEQGCLSRFLLLVFPKSPTSEWGWSRVGWSWQQWWSMAERILETLETSSAFAVLCELLRSMEADSGTYLPHQQIWDEKRLLTIRNALCKYGSILEDELEAGTGLVLS</sequence>
<proteinExistence type="predicted"/>
<reference evidence="1" key="1">
    <citation type="submission" date="2021-01" db="EMBL/GenBank/DDBJ databases">
        <authorList>
            <person name="Corre E."/>
            <person name="Pelletier E."/>
            <person name="Niang G."/>
            <person name="Scheremetjew M."/>
            <person name="Finn R."/>
            <person name="Kale V."/>
            <person name="Holt S."/>
            <person name="Cochrane G."/>
            <person name="Meng A."/>
            <person name="Brown T."/>
            <person name="Cohen L."/>
        </authorList>
    </citation>
    <scope>NUCLEOTIDE SEQUENCE</scope>
    <source>
        <strain evidence="1">OF101</strain>
    </source>
</reference>
<dbReference type="EMBL" id="HBGE01113782">
    <property type="protein sequence ID" value="CAD9191058.1"/>
    <property type="molecule type" value="Transcribed_RNA"/>
</dbReference>
<gene>
    <name evidence="1" type="ORF">ACAT0790_LOCUS67833</name>
</gene>
<accession>A0A7S1SCP4</accession>
<dbReference type="AlphaFoldDB" id="A0A7S1SCP4"/>
<evidence type="ECO:0000313" key="1">
    <source>
        <dbReference type="EMBL" id="CAD9191058.1"/>
    </source>
</evidence>